<evidence type="ECO:0000313" key="2">
    <source>
        <dbReference type="Proteomes" id="UP000460287"/>
    </source>
</evidence>
<comment type="caution">
    <text evidence="1">The sequence shown here is derived from an EMBL/GenBank/DDBJ whole genome shotgun (WGS) entry which is preliminary data.</text>
</comment>
<dbReference type="AlphaFoldDB" id="A0A7X2MY17"/>
<dbReference type="EMBL" id="VULX01000007">
    <property type="protein sequence ID" value="MSR91163.1"/>
    <property type="molecule type" value="Genomic_DNA"/>
</dbReference>
<keyword evidence="2" id="KW-1185">Reference proteome</keyword>
<reference evidence="1 2" key="1">
    <citation type="submission" date="2019-08" db="EMBL/GenBank/DDBJ databases">
        <title>In-depth cultivation of the pig gut microbiome towards novel bacterial diversity and tailored functional studies.</title>
        <authorList>
            <person name="Wylensek D."/>
            <person name="Hitch T.C.A."/>
            <person name="Clavel T."/>
        </authorList>
    </citation>
    <scope>NUCLEOTIDE SEQUENCE [LARGE SCALE GENOMIC DNA]</scope>
    <source>
        <strain evidence="1 2">WCA-383-APC-5B</strain>
    </source>
</reference>
<gene>
    <name evidence="1" type="ORF">FYJ33_06995</name>
</gene>
<dbReference type="RefSeq" id="WP_154531040.1">
    <property type="nucleotide sequence ID" value="NZ_VULX01000007.1"/>
</dbReference>
<evidence type="ECO:0000313" key="1">
    <source>
        <dbReference type="EMBL" id="MSR91163.1"/>
    </source>
</evidence>
<proteinExistence type="predicted"/>
<accession>A0A7X2MY17</accession>
<dbReference type="Proteomes" id="UP000460287">
    <property type="component" value="Unassembled WGS sequence"/>
</dbReference>
<organism evidence="1 2">
    <name type="scientific">Inconstantimicrobium porci</name>
    <dbReference type="NCBI Taxonomy" id="2652291"/>
    <lineage>
        <taxon>Bacteria</taxon>
        <taxon>Bacillati</taxon>
        <taxon>Bacillota</taxon>
        <taxon>Clostridia</taxon>
        <taxon>Eubacteriales</taxon>
        <taxon>Clostridiaceae</taxon>
        <taxon>Inconstantimicrobium</taxon>
    </lineage>
</organism>
<protein>
    <submittedName>
        <fullName evidence="1">IS1 family transposase</fullName>
    </submittedName>
</protein>
<name>A0A7X2MY17_9CLOT</name>
<sequence>MIYDYQDDDFIIDFDKFNMEVHSIIKKTGCPYCRNQNISKYGYTSQGRKRYICKNCGRTFSETTGTPIYNSKKAINKWIEYIECMSKSDTLREISSKLKISLTTAFQWRHKILHAVKSKVLNVEFCNEVEIGETVMEKNYKGNHHGKLDYKDDNNEIRILSCVDNNSRMVIGIDEPFIRKTNLDHVLKGKIKINSIITTARNMSYVQFARENSLKMNMAQGRRFSIYSHLDNKKAVMQGRSFINFTKSFCGVATRYINFYSILYVIKLINNDCCKGIFENLYKNFFISNDMMRERDFDSIKLV</sequence>